<dbReference type="AlphaFoldDB" id="A0AAD7VTG6"/>
<name>A0AAD7VTG6_9ASCO</name>
<evidence type="ECO:0000313" key="2">
    <source>
        <dbReference type="Proteomes" id="UP001217417"/>
    </source>
</evidence>
<evidence type="ECO:0000313" key="1">
    <source>
        <dbReference type="EMBL" id="KAJ8100135.1"/>
    </source>
</evidence>
<dbReference type="RefSeq" id="XP_056043585.1">
    <property type="nucleotide sequence ID" value="XM_056186012.1"/>
</dbReference>
<gene>
    <name evidence="1" type="ORF">POJ06DRAFT_238865</name>
</gene>
<reference evidence="1" key="1">
    <citation type="submission" date="2023-03" db="EMBL/GenBank/DDBJ databases">
        <title>Near-Complete genome sequence of Lipomyces tetrasporous NRRL Y-64009, an oleaginous yeast capable of growing on lignocellulosic hydrolysates.</title>
        <authorList>
            <consortium name="Lawrence Berkeley National Laboratory"/>
            <person name="Jagtap S.S."/>
            <person name="Liu J.-J."/>
            <person name="Walukiewicz H.E."/>
            <person name="Pangilinan J."/>
            <person name="Lipzen A."/>
            <person name="Ahrendt S."/>
            <person name="Koriabine M."/>
            <person name="Cobaugh K."/>
            <person name="Salamov A."/>
            <person name="Yoshinaga Y."/>
            <person name="Ng V."/>
            <person name="Daum C."/>
            <person name="Grigoriev I.V."/>
            <person name="Slininger P.J."/>
            <person name="Dien B.S."/>
            <person name="Jin Y.-S."/>
            <person name="Rao C.V."/>
        </authorList>
    </citation>
    <scope>NUCLEOTIDE SEQUENCE</scope>
    <source>
        <strain evidence="1">NRRL Y-64009</strain>
    </source>
</reference>
<sequence length="187" mass="20983">MLYDWPILGSVYDVVSTREKCRLYIAEETGPLSRMGQPYSCPTYRHHVAKACDASKYSVHYVHKKLLFDNAVYLKAFLAQIINATAEPHLMVSRALEVGIVDLAVYRASQQLRLIRNTKLGKVRSLRMVGEDGAIFFPRTPECVVWQSLSEISAVCGVNTQATTKDTNEYASENKAYEVKTKTQAGT</sequence>
<dbReference type="GeneID" id="80881178"/>
<organism evidence="1 2">
    <name type="scientific">Lipomyces tetrasporus</name>
    <dbReference type="NCBI Taxonomy" id="54092"/>
    <lineage>
        <taxon>Eukaryota</taxon>
        <taxon>Fungi</taxon>
        <taxon>Dikarya</taxon>
        <taxon>Ascomycota</taxon>
        <taxon>Saccharomycotina</taxon>
        <taxon>Lipomycetes</taxon>
        <taxon>Lipomycetales</taxon>
        <taxon>Lipomycetaceae</taxon>
        <taxon>Lipomyces</taxon>
    </lineage>
</organism>
<proteinExistence type="predicted"/>
<protein>
    <submittedName>
        <fullName evidence="1">Uncharacterized protein</fullName>
    </submittedName>
</protein>
<dbReference type="Proteomes" id="UP001217417">
    <property type="component" value="Unassembled WGS sequence"/>
</dbReference>
<accession>A0AAD7VTG6</accession>
<keyword evidence="2" id="KW-1185">Reference proteome</keyword>
<comment type="caution">
    <text evidence="1">The sequence shown here is derived from an EMBL/GenBank/DDBJ whole genome shotgun (WGS) entry which is preliminary data.</text>
</comment>
<dbReference type="EMBL" id="JARPMG010000006">
    <property type="protein sequence ID" value="KAJ8100135.1"/>
    <property type="molecule type" value="Genomic_DNA"/>
</dbReference>